<name>A0A382GYF0_9ZZZZ</name>
<dbReference type="Pfam" id="PF10003">
    <property type="entry name" value="DUF2244"/>
    <property type="match status" value="1"/>
</dbReference>
<organism evidence="2">
    <name type="scientific">marine metagenome</name>
    <dbReference type="NCBI Taxonomy" id="408172"/>
    <lineage>
        <taxon>unclassified sequences</taxon>
        <taxon>metagenomes</taxon>
        <taxon>ecological metagenomes</taxon>
    </lineage>
</organism>
<dbReference type="AlphaFoldDB" id="A0A382GYF0"/>
<evidence type="ECO:0008006" key="3">
    <source>
        <dbReference type="Google" id="ProtNLM"/>
    </source>
</evidence>
<gene>
    <name evidence="2" type="ORF">METZ01_LOCUS232719</name>
</gene>
<dbReference type="InterPro" id="IPR019253">
    <property type="entry name" value="DUF2244_TM"/>
</dbReference>
<dbReference type="EMBL" id="UINC01058044">
    <property type="protein sequence ID" value="SVB79865.1"/>
    <property type="molecule type" value="Genomic_DNA"/>
</dbReference>
<evidence type="ECO:0000313" key="2">
    <source>
        <dbReference type="EMBL" id="SVB79865.1"/>
    </source>
</evidence>
<reference evidence="2" key="1">
    <citation type="submission" date="2018-05" db="EMBL/GenBank/DDBJ databases">
        <authorList>
            <person name="Lanie J.A."/>
            <person name="Ng W.-L."/>
            <person name="Kazmierczak K.M."/>
            <person name="Andrzejewski T.M."/>
            <person name="Davidsen T.M."/>
            <person name="Wayne K.J."/>
            <person name="Tettelin H."/>
            <person name="Glass J.I."/>
            <person name="Rusch D."/>
            <person name="Podicherti R."/>
            <person name="Tsui H.-C.T."/>
            <person name="Winkler M.E."/>
        </authorList>
    </citation>
    <scope>NUCLEOTIDE SEQUENCE</scope>
</reference>
<keyword evidence="1" id="KW-0812">Transmembrane</keyword>
<feature type="transmembrane region" description="Helical" evidence="1">
    <location>
        <begin position="50"/>
        <end position="69"/>
    </location>
</feature>
<sequence length="162" mass="18325">MLMNDKILFNAVLRPNRSLAKKGFLWVMVIASLLCLTVGLMFLLAGAWPVTGFLGLELLLLYIALLMSYRSGHLTETIQLRKASLSVFRFVRNGSSFVWHFQPYWLQIEFNREAHHDSQIILRSKGKSVSVGSFLSPNERADFAHALTKALRNCKNGQSLVV</sequence>
<accession>A0A382GYF0</accession>
<dbReference type="InterPro" id="IPR016990">
    <property type="entry name" value="UCP032162_TM"/>
</dbReference>
<evidence type="ECO:0000256" key="1">
    <source>
        <dbReference type="SAM" id="Phobius"/>
    </source>
</evidence>
<keyword evidence="1" id="KW-1133">Transmembrane helix</keyword>
<feature type="transmembrane region" description="Helical" evidence="1">
    <location>
        <begin position="23"/>
        <end position="44"/>
    </location>
</feature>
<protein>
    <recommendedName>
        <fullName evidence="3">DUF2244 domain-containing protein</fullName>
    </recommendedName>
</protein>
<dbReference type="PIRSF" id="PIRSF032162">
    <property type="entry name" value="UCP032162_imp"/>
    <property type="match status" value="1"/>
</dbReference>
<proteinExistence type="predicted"/>
<keyword evidence="1" id="KW-0472">Membrane</keyword>